<dbReference type="CDD" id="cd11061">
    <property type="entry name" value="CYP67-like"/>
    <property type="match status" value="1"/>
</dbReference>
<dbReference type="PANTHER" id="PTHR24305">
    <property type="entry name" value="CYTOCHROME P450"/>
    <property type="match status" value="1"/>
</dbReference>
<dbReference type="PROSITE" id="PS00086">
    <property type="entry name" value="CYTOCHROME_P450"/>
    <property type="match status" value="1"/>
</dbReference>
<dbReference type="InterPro" id="IPR002401">
    <property type="entry name" value="Cyt_P450_E_grp-I"/>
</dbReference>
<dbReference type="PANTHER" id="PTHR24305:SF172">
    <property type="entry name" value="P450, PUTATIVE (EUROFUNG)-RELATED"/>
    <property type="match status" value="1"/>
</dbReference>
<dbReference type="EMBL" id="JANBVO010000047">
    <property type="protein sequence ID" value="KAJ9133804.1"/>
    <property type="molecule type" value="Genomic_DNA"/>
</dbReference>
<dbReference type="Proteomes" id="UP001174694">
    <property type="component" value="Unassembled WGS sequence"/>
</dbReference>
<gene>
    <name evidence="7" type="ORF">NKR23_g10477</name>
</gene>
<comment type="similarity">
    <text evidence="6">Belongs to the cytochrome P450 family.</text>
</comment>
<organism evidence="7 8">
    <name type="scientific">Pleurostoma richardsiae</name>
    <dbReference type="NCBI Taxonomy" id="41990"/>
    <lineage>
        <taxon>Eukaryota</taxon>
        <taxon>Fungi</taxon>
        <taxon>Dikarya</taxon>
        <taxon>Ascomycota</taxon>
        <taxon>Pezizomycotina</taxon>
        <taxon>Sordariomycetes</taxon>
        <taxon>Sordariomycetidae</taxon>
        <taxon>Calosphaeriales</taxon>
        <taxon>Pleurostomataceae</taxon>
        <taxon>Pleurostoma</taxon>
    </lineage>
</organism>
<evidence type="ECO:0000256" key="5">
    <source>
        <dbReference type="PIRSR" id="PIRSR602401-1"/>
    </source>
</evidence>
<keyword evidence="2 5" id="KW-0349">Heme</keyword>
<name>A0AA38R531_9PEZI</name>
<protein>
    <submittedName>
        <fullName evidence="7">Cytochrome P450</fullName>
    </submittedName>
</protein>
<dbReference type="GO" id="GO:0016705">
    <property type="term" value="F:oxidoreductase activity, acting on paired donors, with incorporation or reduction of molecular oxygen"/>
    <property type="evidence" value="ECO:0007669"/>
    <property type="project" value="InterPro"/>
</dbReference>
<dbReference type="GO" id="GO:0005506">
    <property type="term" value="F:iron ion binding"/>
    <property type="evidence" value="ECO:0007669"/>
    <property type="project" value="InterPro"/>
</dbReference>
<evidence type="ECO:0000256" key="2">
    <source>
        <dbReference type="ARBA" id="ARBA00022617"/>
    </source>
</evidence>
<comment type="cofactor">
    <cofactor evidence="1 5">
        <name>heme</name>
        <dbReference type="ChEBI" id="CHEBI:30413"/>
    </cofactor>
</comment>
<evidence type="ECO:0000256" key="3">
    <source>
        <dbReference type="ARBA" id="ARBA00022723"/>
    </source>
</evidence>
<keyword evidence="8" id="KW-1185">Reference proteome</keyword>
<dbReference type="InterPro" id="IPR001128">
    <property type="entry name" value="Cyt_P450"/>
</dbReference>
<dbReference type="GO" id="GO:0004497">
    <property type="term" value="F:monooxygenase activity"/>
    <property type="evidence" value="ECO:0007669"/>
    <property type="project" value="UniProtKB-KW"/>
</dbReference>
<keyword evidence="4 5" id="KW-0408">Iron</keyword>
<dbReference type="PRINTS" id="PR00463">
    <property type="entry name" value="EP450I"/>
</dbReference>
<dbReference type="Pfam" id="PF00067">
    <property type="entry name" value="p450"/>
    <property type="match status" value="1"/>
</dbReference>
<reference evidence="7" key="1">
    <citation type="submission" date="2022-07" db="EMBL/GenBank/DDBJ databases">
        <title>Fungi with potential for degradation of polypropylene.</title>
        <authorList>
            <person name="Gostincar C."/>
        </authorList>
    </citation>
    <scope>NUCLEOTIDE SEQUENCE</scope>
    <source>
        <strain evidence="7">EXF-13308</strain>
    </source>
</reference>
<keyword evidence="3 5" id="KW-0479">Metal-binding</keyword>
<dbReference type="GO" id="GO:0020037">
    <property type="term" value="F:heme binding"/>
    <property type="evidence" value="ECO:0007669"/>
    <property type="project" value="InterPro"/>
</dbReference>
<dbReference type="PRINTS" id="PR00385">
    <property type="entry name" value="P450"/>
</dbReference>
<dbReference type="Gene3D" id="1.10.630.10">
    <property type="entry name" value="Cytochrome P450"/>
    <property type="match status" value="1"/>
</dbReference>
<keyword evidence="6" id="KW-0560">Oxidoreductase</keyword>
<evidence type="ECO:0000256" key="6">
    <source>
        <dbReference type="RuleBase" id="RU000461"/>
    </source>
</evidence>
<dbReference type="AlphaFoldDB" id="A0AA38R531"/>
<proteinExistence type="inferred from homology"/>
<dbReference type="InterPro" id="IPR036396">
    <property type="entry name" value="Cyt_P450_sf"/>
</dbReference>
<sequence length="513" mass="57903">MFSLLFGQVALGFILLRFLAWPLYAYQRDRKRLRRFPSVSCAGITDAWGVLHQYLHTRTRAVHEAHRRHGAVVRVGTEHLSFASLQAIRDIYGHGTPTTKDNFYRAFVSTHLNISDAQDKAVHSVKRRRFAAALAQKSIVQLEDAVGSHLKRLVRVLDRKAGEEVDMKRVLLHLMYDVISTMMYAQDPNFLESGSTVTTAEAPSGRLYKTDMYQSMIDSARVATSAGWAPRATRLVRFLTQWHPGWASGDGLRDVTIHFVRNRLRMDMQRIEQGLPPLDDLMSTMFFDRDGNALGLELGELVTEAQNMFNAAGENTEIAATNVVWLLARTPRAAARLREELDGAFDRLAAPIPRYDDVKDLPYLRACIDEALRLRPSIEGGLPRLVPPEGMRVDGMWLEGGTTVSVSTHTVHRDSTIFHEDPDEYVPERWLRDDANAMQRGFLAFSQGGRACIGRNIAYFEMALVVALLFSRYDFVLRSPGWELGIDENFSAHTKPFPVKVLRRDGSTAQSTN</sequence>
<dbReference type="InterPro" id="IPR017972">
    <property type="entry name" value="Cyt_P450_CS"/>
</dbReference>
<accession>A0AA38R531</accession>
<keyword evidence="6" id="KW-0503">Monooxygenase</keyword>
<evidence type="ECO:0000313" key="7">
    <source>
        <dbReference type="EMBL" id="KAJ9133804.1"/>
    </source>
</evidence>
<evidence type="ECO:0000313" key="8">
    <source>
        <dbReference type="Proteomes" id="UP001174694"/>
    </source>
</evidence>
<evidence type="ECO:0000256" key="1">
    <source>
        <dbReference type="ARBA" id="ARBA00001971"/>
    </source>
</evidence>
<evidence type="ECO:0000256" key="4">
    <source>
        <dbReference type="ARBA" id="ARBA00023004"/>
    </source>
</evidence>
<dbReference type="SUPFAM" id="SSF48264">
    <property type="entry name" value="Cytochrome P450"/>
    <property type="match status" value="1"/>
</dbReference>
<comment type="caution">
    <text evidence="7">The sequence shown here is derived from an EMBL/GenBank/DDBJ whole genome shotgun (WGS) entry which is preliminary data.</text>
</comment>
<dbReference type="InterPro" id="IPR050121">
    <property type="entry name" value="Cytochrome_P450_monoxygenase"/>
</dbReference>
<feature type="binding site" description="axial binding residue" evidence="5">
    <location>
        <position position="452"/>
    </location>
    <ligand>
        <name>heme</name>
        <dbReference type="ChEBI" id="CHEBI:30413"/>
    </ligand>
    <ligandPart>
        <name>Fe</name>
        <dbReference type="ChEBI" id="CHEBI:18248"/>
    </ligandPart>
</feature>